<dbReference type="Proteomes" id="UP001374535">
    <property type="component" value="Chromosome 7"/>
</dbReference>
<name>A0AAQ3N5V3_VIGMU</name>
<proteinExistence type="predicted"/>
<reference evidence="1 2" key="1">
    <citation type="journal article" date="2023" name="Life. Sci Alliance">
        <title>Evolutionary insights into 3D genome organization and epigenetic landscape of Vigna mungo.</title>
        <authorList>
            <person name="Junaid A."/>
            <person name="Singh B."/>
            <person name="Bhatia S."/>
        </authorList>
    </citation>
    <scope>NUCLEOTIDE SEQUENCE [LARGE SCALE GENOMIC DNA]</scope>
    <source>
        <strain evidence="1">Urdbean</strain>
    </source>
</reference>
<protein>
    <submittedName>
        <fullName evidence="1">Uncharacterized protein</fullName>
    </submittedName>
</protein>
<organism evidence="1 2">
    <name type="scientific">Vigna mungo</name>
    <name type="common">Black gram</name>
    <name type="synonym">Phaseolus mungo</name>
    <dbReference type="NCBI Taxonomy" id="3915"/>
    <lineage>
        <taxon>Eukaryota</taxon>
        <taxon>Viridiplantae</taxon>
        <taxon>Streptophyta</taxon>
        <taxon>Embryophyta</taxon>
        <taxon>Tracheophyta</taxon>
        <taxon>Spermatophyta</taxon>
        <taxon>Magnoliopsida</taxon>
        <taxon>eudicotyledons</taxon>
        <taxon>Gunneridae</taxon>
        <taxon>Pentapetalae</taxon>
        <taxon>rosids</taxon>
        <taxon>fabids</taxon>
        <taxon>Fabales</taxon>
        <taxon>Fabaceae</taxon>
        <taxon>Papilionoideae</taxon>
        <taxon>50 kb inversion clade</taxon>
        <taxon>NPAAA clade</taxon>
        <taxon>indigoferoid/millettioid clade</taxon>
        <taxon>Phaseoleae</taxon>
        <taxon>Vigna</taxon>
    </lineage>
</organism>
<dbReference type="AlphaFoldDB" id="A0AAQ3N5V3"/>
<gene>
    <name evidence="1" type="ORF">V8G54_023922</name>
</gene>
<accession>A0AAQ3N5V3</accession>
<dbReference type="EMBL" id="CP144694">
    <property type="protein sequence ID" value="WVZ03116.1"/>
    <property type="molecule type" value="Genomic_DNA"/>
</dbReference>
<keyword evidence="2" id="KW-1185">Reference proteome</keyword>
<evidence type="ECO:0000313" key="2">
    <source>
        <dbReference type="Proteomes" id="UP001374535"/>
    </source>
</evidence>
<sequence>MSGNIIHKQCSNGPSIVRACDCTISFLARGVPNLRLYDLVVDVDATGGEFNANGGFRFQTEFVLRKSRQEVRFPNAGVSDQHHLEQVVVIIVRSIRTHFPSSFSHDPCLQKMLT</sequence>
<evidence type="ECO:0000313" key="1">
    <source>
        <dbReference type="EMBL" id="WVZ03116.1"/>
    </source>
</evidence>